<protein>
    <submittedName>
        <fullName evidence="8">Protein kinase, ATP binding site-containing protein</fullName>
    </submittedName>
</protein>
<dbReference type="FunFam" id="3.30.200.20:FF:000039">
    <property type="entry name" value="receptor-like protein kinase FERONIA"/>
    <property type="match status" value="1"/>
</dbReference>
<feature type="binding site" evidence="6">
    <location>
        <position position="67"/>
    </location>
    <ligand>
        <name>ATP</name>
        <dbReference type="ChEBI" id="CHEBI:30616"/>
    </ligand>
</feature>
<evidence type="ECO:0000256" key="1">
    <source>
        <dbReference type="ARBA" id="ARBA00022527"/>
    </source>
</evidence>
<keyword evidence="4 8" id="KW-0418">Kinase</keyword>
<evidence type="ECO:0000313" key="9">
    <source>
        <dbReference type="Proteomes" id="UP000243975"/>
    </source>
</evidence>
<evidence type="ECO:0000256" key="6">
    <source>
        <dbReference type="PROSITE-ProRule" id="PRU10141"/>
    </source>
</evidence>
<comment type="caution">
    <text evidence="8">The sequence shown here is derived from an EMBL/GenBank/DDBJ whole genome shotgun (WGS) entry which is preliminary data.</text>
</comment>
<dbReference type="PROSITE" id="PS00107">
    <property type="entry name" value="PROTEIN_KINASE_ATP"/>
    <property type="match status" value="1"/>
</dbReference>
<evidence type="ECO:0000256" key="2">
    <source>
        <dbReference type="ARBA" id="ARBA00022679"/>
    </source>
</evidence>
<dbReference type="Gene3D" id="1.10.510.10">
    <property type="entry name" value="Transferase(Phosphotransferase) domain 1"/>
    <property type="match status" value="2"/>
</dbReference>
<dbReference type="GO" id="GO:0005886">
    <property type="term" value="C:plasma membrane"/>
    <property type="evidence" value="ECO:0007669"/>
    <property type="project" value="TreeGrafter"/>
</dbReference>
<dbReference type="GO" id="GO:0004714">
    <property type="term" value="F:transmembrane receptor protein tyrosine kinase activity"/>
    <property type="evidence" value="ECO:0007669"/>
    <property type="project" value="InterPro"/>
</dbReference>
<dbReference type="Pfam" id="PF07714">
    <property type="entry name" value="PK_Tyr_Ser-Thr"/>
    <property type="match status" value="1"/>
</dbReference>
<dbReference type="InterPro" id="IPR000719">
    <property type="entry name" value="Prot_kinase_dom"/>
</dbReference>
<dbReference type="InterPro" id="IPR017441">
    <property type="entry name" value="Protein_kinase_ATP_BS"/>
</dbReference>
<dbReference type="CDD" id="cd14066">
    <property type="entry name" value="STKc_IRAK"/>
    <property type="match status" value="1"/>
</dbReference>
<dbReference type="PROSITE" id="PS50011">
    <property type="entry name" value="PROTEIN_KINASE_DOM"/>
    <property type="match status" value="2"/>
</dbReference>
<evidence type="ECO:0000313" key="8">
    <source>
        <dbReference type="EMBL" id="KVH93421.1"/>
    </source>
</evidence>
<feature type="domain" description="Protein kinase" evidence="7">
    <location>
        <begin position="385"/>
        <end position="657"/>
    </location>
</feature>
<evidence type="ECO:0000259" key="7">
    <source>
        <dbReference type="PROSITE" id="PS50011"/>
    </source>
</evidence>
<dbReference type="PANTHER" id="PTHR27003">
    <property type="entry name" value="OS07G0166700 PROTEIN"/>
    <property type="match status" value="1"/>
</dbReference>
<feature type="domain" description="Protein kinase" evidence="7">
    <location>
        <begin position="36"/>
        <end position="315"/>
    </location>
</feature>
<dbReference type="InterPro" id="IPR045272">
    <property type="entry name" value="ANXUR1/2-like"/>
</dbReference>
<dbReference type="SUPFAM" id="SSF56112">
    <property type="entry name" value="Protein kinase-like (PK-like)"/>
    <property type="match status" value="2"/>
</dbReference>
<name>A0A103XMB9_CYNCS</name>
<dbReference type="InterPro" id="IPR011009">
    <property type="entry name" value="Kinase-like_dom_sf"/>
</dbReference>
<dbReference type="AlphaFoldDB" id="A0A103XMB9"/>
<keyword evidence="3 6" id="KW-0547">Nucleotide-binding</keyword>
<dbReference type="GO" id="GO:0009506">
    <property type="term" value="C:plasmodesma"/>
    <property type="evidence" value="ECO:0007669"/>
    <property type="project" value="TreeGrafter"/>
</dbReference>
<sequence length="707" mass="79291">MSFQTGQQAQSSSSSEPLQPCRRFTISEIQIATQNFDESLVIGSGGFGKVYKGTVANEGSLLDVAVKRLEATSNQGAVEFLAEIETLSKLRHCHLVSLIGYCNDGQEMILVYQYMPHGTLAHHLHKLGTPLSWVRRLKICIGAARGLHYLHTGTGINHGVIHRDVKSSNILLDDCWEAKISDFGLSKIGPTNQPCTSVSTLVKGTFGYLDPDYVFTGRLTRKSDVYAFGVVLFEVLCGKQAVDRSLDEEQWSLARWAQDSIKEGMLKQIVDTNLKGRISPKSLKEFARLADWCLQSHVKQRPTMAEVLVGLESVLALQEKSNIMLQPAGMTIFGRKVPKLIFPSNWENSVEGRSLKSLDIYLYTVGGENRILRRFDFDTINVATESFSKLMFRQSVGDMYKGRLQNGQDIAILERSGSFSFSNYECEMNEASALVKLEHKNLVQLLGYCIAGTKVYFLYDIALYANLNDLIHGRAPLDWVEQYKILLGVAHALVYLHKHASIRVMHADVNLHNIFLDERLVPKLSGFWFSRCSKVNEPDCIAVHAICGTCRFMAPEYALHGCLSTKADVFNFGFLVLQVVFWSTSLWRLVEVPHQLGERDWIDSLAAMSPRVGVANLSSISRFIRVALLCIQEDASDRPSMDAVIGMLLNNSSHSIPLPGRPPSLWWTRGFSYNTEYDAGAVEEFEFEPDDYDVEAVEEFKSELIPR</sequence>
<accession>A0A103XMB9</accession>
<keyword evidence="2" id="KW-0808">Transferase</keyword>
<organism evidence="8 9">
    <name type="scientific">Cynara cardunculus var. scolymus</name>
    <name type="common">Globe artichoke</name>
    <name type="synonym">Cynara scolymus</name>
    <dbReference type="NCBI Taxonomy" id="59895"/>
    <lineage>
        <taxon>Eukaryota</taxon>
        <taxon>Viridiplantae</taxon>
        <taxon>Streptophyta</taxon>
        <taxon>Embryophyta</taxon>
        <taxon>Tracheophyta</taxon>
        <taxon>Spermatophyta</taxon>
        <taxon>Magnoliopsida</taxon>
        <taxon>eudicotyledons</taxon>
        <taxon>Gunneridae</taxon>
        <taxon>Pentapetalae</taxon>
        <taxon>asterids</taxon>
        <taxon>campanulids</taxon>
        <taxon>Asterales</taxon>
        <taxon>Asteraceae</taxon>
        <taxon>Carduoideae</taxon>
        <taxon>Cardueae</taxon>
        <taxon>Carduinae</taxon>
        <taxon>Cynara</taxon>
    </lineage>
</organism>
<evidence type="ECO:0000256" key="4">
    <source>
        <dbReference type="ARBA" id="ARBA00022777"/>
    </source>
</evidence>
<dbReference type="SMART" id="SM00220">
    <property type="entry name" value="S_TKc"/>
    <property type="match status" value="1"/>
</dbReference>
<keyword evidence="1" id="KW-0723">Serine/threonine-protein kinase</keyword>
<reference evidence="8 9" key="1">
    <citation type="journal article" date="2016" name="Sci. Rep.">
        <title>The genome sequence of the outbreeding globe artichoke constructed de novo incorporating a phase-aware low-pass sequencing strategy of F1 progeny.</title>
        <authorList>
            <person name="Scaglione D."/>
            <person name="Reyes-Chin-Wo S."/>
            <person name="Acquadro A."/>
            <person name="Froenicke L."/>
            <person name="Portis E."/>
            <person name="Beitel C."/>
            <person name="Tirone M."/>
            <person name="Mauro R."/>
            <person name="Lo Monaco A."/>
            <person name="Mauromicale G."/>
            <person name="Faccioli P."/>
            <person name="Cattivelli L."/>
            <person name="Rieseberg L."/>
            <person name="Michelmore R."/>
            <person name="Lanteri S."/>
        </authorList>
    </citation>
    <scope>NUCLEOTIDE SEQUENCE [LARGE SCALE GENOMIC DNA]</scope>
    <source>
        <strain evidence="8">2C</strain>
    </source>
</reference>
<evidence type="ECO:0000256" key="5">
    <source>
        <dbReference type="ARBA" id="ARBA00022840"/>
    </source>
</evidence>
<dbReference type="PANTHER" id="PTHR27003:SF408">
    <property type="entry name" value="PROTEIN KINASE DOMAIN-CONTAINING PROTEIN"/>
    <property type="match status" value="1"/>
</dbReference>
<dbReference type="EMBL" id="LEKV01004769">
    <property type="protein sequence ID" value="KVH93421.1"/>
    <property type="molecule type" value="Genomic_DNA"/>
</dbReference>
<dbReference type="Gene3D" id="3.30.200.20">
    <property type="entry name" value="Phosphorylase Kinase, domain 1"/>
    <property type="match status" value="2"/>
</dbReference>
<dbReference type="Gramene" id="KVH93421">
    <property type="protein sequence ID" value="KVH93421"/>
    <property type="gene ID" value="Ccrd_004517"/>
</dbReference>
<dbReference type="InterPro" id="IPR001245">
    <property type="entry name" value="Ser-Thr/Tyr_kinase_cat_dom"/>
</dbReference>
<dbReference type="InterPro" id="IPR008271">
    <property type="entry name" value="Ser/Thr_kinase_AS"/>
</dbReference>
<dbReference type="GO" id="GO:0005524">
    <property type="term" value="F:ATP binding"/>
    <property type="evidence" value="ECO:0007669"/>
    <property type="project" value="UniProtKB-UniRule"/>
</dbReference>
<dbReference type="FunFam" id="1.10.510.10:FF:000084">
    <property type="entry name" value="Wall-associated receptor kinase 2"/>
    <property type="match status" value="1"/>
</dbReference>
<dbReference type="OMA" id="YECEMNE"/>
<dbReference type="Pfam" id="PF00069">
    <property type="entry name" value="Pkinase"/>
    <property type="match status" value="1"/>
</dbReference>
<dbReference type="Proteomes" id="UP000243975">
    <property type="component" value="Unassembled WGS sequence"/>
</dbReference>
<dbReference type="GO" id="GO:0004674">
    <property type="term" value="F:protein serine/threonine kinase activity"/>
    <property type="evidence" value="ECO:0007669"/>
    <property type="project" value="UniProtKB-KW"/>
</dbReference>
<keyword evidence="9" id="KW-1185">Reference proteome</keyword>
<dbReference type="OrthoDB" id="4062651at2759"/>
<proteinExistence type="predicted"/>
<evidence type="ECO:0000256" key="3">
    <source>
        <dbReference type="ARBA" id="ARBA00022741"/>
    </source>
</evidence>
<keyword evidence="5 6" id="KW-0067">ATP-binding</keyword>
<dbReference type="STRING" id="59895.A0A103XMB9"/>
<gene>
    <name evidence="8" type="ORF">Ccrd_004517</name>
</gene>
<dbReference type="PROSITE" id="PS00108">
    <property type="entry name" value="PROTEIN_KINASE_ST"/>
    <property type="match status" value="1"/>
</dbReference>